<proteinExistence type="predicted"/>
<reference evidence="1" key="1">
    <citation type="submission" date="2018-05" db="EMBL/GenBank/DDBJ databases">
        <title>Draft genome of Mucuna pruriens seed.</title>
        <authorList>
            <person name="Nnadi N.E."/>
            <person name="Vos R."/>
            <person name="Hasami M.H."/>
            <person name="Devisetty U.K."/>
            <person name="Aguiy J.C."/>
        </authorList>
    </citation>
    <scope>NUCLEOTIDE SEQUENCE [LARGE SCALE GENOMIC DNA]</scope>
    <source>
        <strain evidence="1">JCA_2017</strain>
    </source>
</reference>
<comment type="caution">
    <text evidence="1">The sequence shown here is derived from an EMBL/GenBank/DDBJ whole genome shotgun (WGS) entry which is preliminary data.</text>
</comment>
<gene>
    <name evidence="1" type="ORF">CR513_46611</name>
</gene>
<evidence type="ECO:0000313" key="1">
    <source>
        <dbReference type="EMBL" id="RDX73742.1"/>
    </source>
</evidence>
<feature type="non-terminal residue" evidence="1">
    <location>
        <position position="1"/>
    </location>
</feature>
<sequence length="79" mass="9101">MVIDKQVNIELTLDKYKDEILCDVVPMEATHILLGRSKVTHDDVANKFSFTHKGNKVTIKPLIPRAVIEDQLKMKKNKR</sequence>
<dbReference type="Proteomes" id="UP000257109">
    <property type="component" value="Unassembled WGS sequence"/>
</dbReference>
<dbReference type="OrthoDB" id="1747743at2759"/>
<dbReference type="EMBL" id="QJKJ01010426">
    <property type="protein sequence ID" value="RDX73742.1"/>
    <property type="molecule type" value="Genomic_DNA"/>
</dbReference>
<organism evidence="1 2">
    <name type="scientific">Mucuna pruriens</name>
    <name type="common">Velvet bean</name>
    <name type="synonym">Dolichos pruriens</name>
    <dbReference type="NCBI Taxonomy" id="157652"/>
    <lineage>
        <taxon>Eukaryota</taxon>
        <taxon>Viridiplantae</taxon>
        <taxon>Streptophyta</taxon>
        <taxon>Embryophyta</taxon>
        <taxon>Tracheophyta</taxon>
        <taxon>Spermatophyta</taxon>
        <taxon>Magnoliopsida</taxon>
        <taxon>eudicotyledons</taxon>
        <taxon>Gunneridae</taxon>
        <taxon>Pentapetalae</taxon>
        <taxon>rosids</taxon>
        <taxon>fabids</taxon>
        <taxon>Fabales</taxon>
        <taxon>Fabaceae</taxon>
        <taxon>Papilionoideae</taxon>
        <taxon>50 kb inversion clade</taxon>
        <taxon>NPAAA clade</taxon>
        <taxon>indigoferoid/millettioid clade</taxon>
        <taxon>Phaseoleae</taxon>
        <taxon>Mucuna</taxon>
    </lineage>
</organism>
<keyword evidence="2" id="KW-1185">Reference proteome</keyword>
<protein>
    <submittedName>
        <fullName evidence="1">Uncharacterized protein</fullName>
    </submittedName>
</protein>
<accession>A0A371F611</accession>
<dbReference type="AlphaFoldDB" id="A0A371F611"/>
<name>A0A371F611_MUCPR</name>
<evidence type="ECO:0000313" key="2">
    <source>
        <dbReference type="Proteomes" id="UP000257109"/>
    </source>
</evidence>